<dbReference type="PRINTS" id="PR00922">
    <property type="entry name" value="DADACBPTASE3"/>
</dbReference>
<dbReference type="PANTHER" id="PTHR30023:SF0">
    <property type="entry name" value="PENICILLIN-SENSITIVE CARBOXYPEPTIDASE A"/>
    <property type="match status" value="1"/>
</dbReference>
<sequence length="483" mass="53357">MNVKKVILGNLLFLTSFIFAQPSVQTYYPQAYAEQQLVGKSVTAEKSLLEAKDQLENELSRMHSDPVLRYATWGFAVYDPQLNRLITSYNENLPLIPASTTKLLTTDTAYSVFGQNFQWTTQLEYSGEISPDGVLNGNLYIVGSGDPTLGTGQAGADTYGGVINNFREAIQNLGITTINGDIIVQTAVFKSPENVIPANIIWLEHNNYYLPVGSTANINPQNEKPAAKAKKAASLQRYFYISPYTKQLVYTDRIQGDGYILGELPQPPMYLANNFRAALSRDGIAVLGEVMSRDLDTTPEKRMFVAAQKSPSLANIVYYTNQNSNNRLAEALLVISGFYANGDCSMEGGRNAVINHLNSVGFDFSGLNYSDGSGLSKSNSVTPLAHVKFLAQLMKQPYFPTYFESLPIAGNTGTLKRMFLYNEANGQIFAKTGTLNRVKTLAGYIRTRSGRMLTFSLLINNYSGSVSQVKRRMEELLEPTLQL</sequence>
<dbReference type="InterPro" id="IPR012338">
    <property type="entry name" value="Beta-lactam/transpept-like"/>
</dbReference>
<comment type="caution">
    <text evidence="4">The sequence shown here is derived from an EMBL/GenBank/DDBJ whole genome shotgun (WGS) entry which is preliminary data.</text>
</comment>
<comment type="similarity">
    <text evidence="1">Belongs to the peptidase S13 family.</text>
</comment>
<dbReference type="InterPro" id="IPR000667">
    <property type="entry name" value="Peptidase_S13"/>
</dbReference>
<evidence type="ECO:0000256" key="3">
    <source>
        <dbReference type="SAM" id="SignalP"/>
    </source>
</evidence>
<dbReference type="EMBL" id="JAAABJ010000224">
    <property type="protein sequence ID" value="NAW50206.1"/>
    <property type="molecule type" value="Genomic_DNA"/>
</dbReference>
<dbReference type="EC" id="3.4.16.4" evidence="4"/>
<feature type="signal peptide" evidence="3">
    <location>
        <begin position="1"/>
        <end position="20"/>
    </location>
</feature>
<dbReference type="GO" id="GO:0006508">
    <property type="term" value="P:proteolysis"/>
    <property type="evidence" value="ECO:0007669"/>
    <property type="project" value="InterPro"/>
</dbReference>
<dbReference type="SUPFAM" id="SSF56601">
    <property type="entry name" value="beta-lactamase/transpeptidase-like"/>
    <property type="match status" value="1"/>
</dbReference>
<keyword evidence="2 4" id="KW-0378">Hydrolase</keyword>
<dbReference type="PANTHER" id="PTHR30023">
    <property type="entry name" value="D-ALANYL-D-ALANINE CARBOXYPEPTIDASE"/>
    <property type="match status" value="1"/>
</dbReference>
<dbReference type="Gene3D" id="3.50.80.20">
    <property type="entry name" value="D-Ala-D-Ala carboxypeptidase C, peptidase S13"/>
    <property type="match status" value="1"/>
</dbReference>
<dbReference type="RefSeq" id="WP_166518566.1">
    <property type="nucleotide sequence ID" value="NZ_JAAABJ010000224.1"/>
</dbReference>
<dbReference type="Pfam" id="PF02113">
    <property type="entry name" value="Peptidase_S13"/>
    <property type="match status" value="2"/>
</dbReference>
<dbReference type="GO" id="GO:0009002">
    <property type="term" value="F:serine-type D-Ala-D-Ala carboxypeptidase activity"/>
    <property type="evidence" value="ECO:0007669"/>
    <property type="project" value="UniProtKB-EC"/>
</dbReference>
<protein>
    <submittedName>
        <fullName evidence="4">D-alanyl-D-alanine carboxypeptidase/D-alanyl-D-alanine-endopeptidase</fullName>
        <ecNumber evidence="4">3.4.16.4</ecNumber>
    </submittedName>
</protein>
<gene>
    <name evidence="4" type="primary">dacB</name>
    <name evidence="4" type="ORF">GNY06_01985</name>
</gene>
<evidence type="ECO:0000313" key="5">
    <source>
        <dbReference type="Proteomes" id="UP000553459"/>
    </source>
</evidence>
<feature type="chain" id="PRO_5032779662" evidence="3">
    <location>
        <begin position="21"/>
        <end position="483"/>
    </location>
</feature>
<dbReference type="NCBIfam" id="TIGR00666">
    <property type="entry name" value="PBP4"/>
    <property type="match status" value="1"/>
</dbReference>
<dbReference type="AlphaFoldDB" id="A0A845PTF6"/>
<proteinExistence type="inferred from homology"/>
<keyword evidence="5" id="KW-1185">Reference proteome</keyword>
<evidence type="ECO:0000256" key="1">
    <source>
        <dbReference type="ARBA" id="ARBA00006096"/>
    </source>
</evidence>
<keyword evidence="3" id="KW-0732">Signal</keyword>
<dbReference type="GO" id="GO:0000270">
    <property type="term" value="P:peptidoglycan metabolic process"/>
    <property type="evidence" value="ECO:0007669"/>
    <property type="project" value="TreeGrafter"/>
</dbReference>
<evidence type="ECO:0000256" key="2">
    <source>
        <dbReference type="ARBA" id="ARBA00022801"/>
    </source>
</evidence>
<dbReference type="Proteomes" id="UP000553459">
    <property type="component" value="Unassembled WGS sequence"/>
</dbReference>
<name>A0A845PTF6_9FLAO</name>
<keyword evidence="4" id="KW-0645">Protease</keyword>
<organism evidence="4 5">
    <name type="scientific">Elizabethkingia argenteiflava</name>
    <dbReference type="NCBI Taxonomy" id="2681556"/>
    <lineage>
        <taxon>Bacteria</taxon>
        <taxon>Pseudomonadati</taxon>
        <taxon>Bacteroidota</taxon>
        <taxon>Flavobacteriia</taxon>
        <taxon>Flavobacteriales</taxon>
        <taxon>Weeksellaceae</taxon>
        <taxon>Elizabethkingia</taxon>
    </lineage>
</organism>
<accession>A0A845PTF6</accession>
<dbReference type="Gene3D" id="3.40.710.10">
    <property type="entry name" value="DD-peptidase/beta-lactamase superfamily"/>
    <property type="match status" value="2"/>
</dbReference>
<evidence type="ECO:0000313" key="4">
    <source>
        <dbReference type="EMBL" id="NAW50206.1"/>
    </source>
</evidence>
<reference evidence="4 5" key="1">
    <citation type="submission" date="2019-11" db="EMBL/GenBank/DDBJ databases">
        <title>Characterization of Elizabethkingia argenteiflava sp. nov., isolated from inner surface of Soybean Pods.</title>
        <authorList>
            <person name="Mo S."/>
        </authorList>
    </citation>
    <scope>NUCLEOTIDE SEQUENCE [LARGE SCALE GENOMIC DNA]</scope>
    <source>
        <strain evidence="4 5">YB22</strain>
    </source>
</reference>
<keyword evidence="4" id="KW-0121">Carboxypeptidase</keyword>